<protein>
    <submittedName>
        <fullName evidence="2">Uncharacterized protein</fullName>
    </submittedName>
</protein>
<dbReference type="EMBL" id="CP031358">
    <property type="protein sequence ID" value="AXK43949.1"/>
    <property type="molecule type" value="Genomic_DNA"/>
</dbReference>
<accession>A0A345YJ47</accession>
<reference evidence="2 3" key="1">
    <citation type="submission" date="2018-07" db="EMBL/GenBank/DDBJ databases">
        <title>Genome sequence of Erythrobacter strain YH-07, an antagonistic bacterium isolated from Yellow Sea.</title>
        <authorList>
            <person name="Tang T."/>
            <person name="Liu Q."/>
            <person name="Sun X."/>
        </authorList>
    </citation>
    <scope>NUCLEOTIDE SEQUENCE [LARGE SCALE GENOMIC DNA]</scope>
    <source>
        <strain evidence="2 3">YH-07</strain>
        <plasmid evidence="2 3">unnamed</plasmid>
    </source>
</reference>
<geneLocation type="plasmid" evidence="2 3">
    <name>unnamed</name>
</geneLocation>
<keyword evidence="3" id="KW-1185">Reference proteome</keyword>
<evidence type="ECO:0000313" key="3">
    <source>
        <dbReference type="Proteomes" id="UP000254508"/>
    </source>
</evidence>
<feature type="region of interest" description="Disordered" evidence="1">
    <location>
        <begin position="52"/>
        <end position="83"/>
    </location>
</feature>
<dbReference type="AlphaFoldDB" id="A0A345YJ47"/>
<keyword evidence="2" id="KW-0614">Plasmid</keyword>
<gene>
    <name evidence="2" type="ORF">DVR09_15965</name>
</gene>
<dbReference type="Proteomes" id="UP000254508">
    <property type="component" value="Plasmid unnamed"/>
</dbReference>
<proteinExistence type="predicted"/>
<dbReference type="KEGG" id="err:DVR09_15965"/>
<name>A0A345YJ47_9SPHN</name>
<feature type="compositionally biased region" description="Polar residues" evidence="1">
    <location>
        <begin position="71"/>
        <end position="83"/>
    </location>
</feature>
<organism evidence="2 3">
    <name type="scientific">Erythrobacter aureus</name>
    <dbReference type="NCBI Taxonomy" id="2182384"/>
    <lineage>
        <taxon>Bacteria</taxon>
        <taxon>Pseudomonadati</taxon>
        <taxon>Pseudomonadota</taxon>
        <taxon>Alphaproteobacteria</taxon>
        <taxon>Sphingomonadales</taxon>
        <taxon>Erythrobacteraceae</taxon>
        <taxon>Erythrobacter/Porphyrobacter group</taxon>
        <taxon>Erythrobacter</taxon>
    </lineage>
</organism>
<evidence type="ECO:0000313" key="2">
    <source>
        <dbReference type="EMBL" id="AXK43949.1"/>
    </source>
</evidence>
<sequence length="184" mass="20159">MRWKLKRGASLHRVYRGLLVSIRLGDHHVGLVDQPRDLRCADQRAAFIESGRHGDGKSIRNASGRRVPAGPNSSGDRNANGGSEISIDRADIAADFRAQSEGSSPCSKARGFGRFFSCGFCSCFGGSLVLVRDRAFLDEFLVALCLVRGRGFDLYLLGHFGLSLQRRVIALRVSGWRLGPKVEI</sequence>
<evidence type="ECO:0000256" key="1">
    <source>
        <dbReference type="SAM" id="MobiDB-lite"/>
    </source>
</evidence>